<keyword evidence="1" id="KW-0479">Metal-binding</keyword>
<dbReference type="SMART" id="SM00054">
    <property type="entry name" value="EFh"/>
    <property type="match status" value="8"/>
</dbReference>
<evidence type="ECO:0000256" key="2">
    <source>
        <dbReference type="ARBA" id="ARBA00022737"/>
    </source>
</evidence>
<keyword evidence="3" id="KW-0106">Calcium</keyword>
<sequence>MSKRDKVKRTTSSVLFSDETLQRRYGSIINKSKLVAHDGEKASSNDTGDDPFVKNLTLDGVKEGTYMLCKHSDDLLGHRARQAFRERAASIRGENGIYYFLKELIQTFGCERELGDALITSEALRNSISLDIHEFRKMIMSDPAFAVAIASDQIDALFHRIERDTCSLITHQELLEFCLLDRSQLRLLLYKYRKHLKHLKLSEVETKEYFERMVSTEANYVSPELLHAAIARELDVILTTGETSYLLTLMDSDHDGFVRINDFEYLLQSEQNVQNLIYPPKEDAIVDIRISATESDEIGFQRDGFAQLLPGISDKASGGNNMFLWFKSASREEGKTGIERIRYANTSRDTQLVAKGYTCLLQDIGAGGLFSKHLFIWISHTVPNMPNSSELIDMCVTVGDLNDQADARLWLPMFRGFKLIPGNLNTNSSKSGIFLWVRRRHKLGSSLRNIDIIEPHSWTQDVLSSETSLDSEYSLSLFHDSWKFLSHLDELEVHVRKTLRRNCPRDQDTALNFARLFQTFVNKNVQKLTRPQLVQGMESLGVKINKKDLQHLWERMNPTDSKFLSLENFSRFLKLTDTEMYILPIFLFLTWLSRNLTAHAGSNGPNYRLIFQSHNALGDGKLSRTDFERLFAFQYSNFTNSELSQVIMRLDVNKDGIVDYSDFLRYVTGLCDESCRVANRISDAAEVFRSWVIEKQSRKHVKNGKIDIGIAWRALKPKHGLIDPITIDHILRESNIRLQATHIGQVVILIAPATKGLVTQEMLQEFANYLPRKITSVAYDMKKLFSCFSSSNDANLSSDAPSAPSSGSVFDRLNVERNGKLTLVKLWEQVRALSIEKNVAALCPNLRDFTYLVQWTGADCGGHGSILIDRFLAAVLGIQERRNMKIEFITHYDSPQFCDGVQILRQELRRCAKTLDGKYNFRIPFDLLDKDKSGYIVASEFEEAIRELGIQKYMSDQEVKSLMRRFDLNADGGIDFDEFVRFNLAESSSSVSAASPDFDNKREYLSRERRDTEDGSDVNAILQKIVMQEHLNSSTIVTFCASMQRMFGILDRESAGSISTTTFQQVIKELGLLSDEDDDMKKLVDAFSCDQLQKKMYYREFCDKLEQCALLKGYHSRNEEEVSSEVHIHSDITNRPDEAMKLLRRLHAQYCDLLRHLPKEEPEICKDVFREVFEIEDDCKNRFISLNVEELREVLWRAGLRHPYLREELEILLQCFTVVKENGTGFSVQLFLDLLDKGPTPTFLTTSTEHVSVLFEDHVRRLQRVLQDYIDASGEGVNSQERLISLFTQCDADRNGTISRKEFMFMLDQAGLRSHFKRGGKDEALLLHFMDVNGDGEVGIDEFVTFVKNANINVVKEKAEGKLEDNDKKLENTLSQSITRTESLGSSHVDQVEQKPNEELNKEPEDQKTPLQTAKKLFDSEEKSHLKLVREIAICNGKLPEKFPFKCLFEKHCITMTTTTKDKVEERCMPPRKAVSMDIFQDIFGRFVQELMKERIKFNMRTFDATRVLLPYVRTINDSKSFVSYKLFLRDLKHAEFDIKQSNAKETKGSQSQVRLACNNKNTRAYLAHKVIARAIQDAYQNEKELRSFKLQLECLKYEREEKRSHKLEGQSSTEQDVFDALIRLGLRLDAQDLEQCILPKIEESSELGCSSGSFSYNIDSLLTIVQEELYAAVEVEKDAVGNVTKKSLRLSQSLRSRLVRCFVNAAQKNISGRKLLERCDPNKTGIISVVECQTVLRVLDCEISTNDMNEIEQQFGTREKNGCSLQIRYTDLLNLLEHMEAQERQYHDRKHPCSPQKESPRRHLSQKIGNSQEPILSTNCSMQDHKALRERLKYALMEVTRLRGVTLEQFKKSVRSYDVNGTGFVTVDGFLAALRRLDIILNAEAAETMNRCFRIGGLQSDRIDYIELFDMLEKREVVNLDTLFGSIPIQSKCNPLSRSAYHQVSDRATKSPVKQHRTSLASPVRLSQPLKPADRAASHCVHDKTNDKNWACHVCFHVQTKTTRNCEICAAENPANSSNQALQQCPKCYYRNSRNSRKCNLCHSLLHKRRM</sequence>
<comment type="caution">
    <text evidence="6">The sequence shown here is derived from an EMBL/GenBank/DDBJ whole genome shotgun (WGS) entry which is preliminary data.</text>
</comment>
<dbReference type="Pfam" id="PF13499">
    <property type="entry name" value="EF-hand_7"/>
    <property type="match status" value="1"/>
</dbReference>
<evidence type="ECO:0000256" key="1">
    <source>
        <dbReference type="ARBA" id="ARBA00022723"/>
    </source>
</evidence>
<feature type="domain" description="EF-hand" evidence="5">
    <location>
        <begin position="1278"/>
        <end position="1313"/>
    </location>
</feature>
<feature type="compositionally biased region" description="Basic and acidic residues" evidence="4">
    <location>
        <begin position="1390"/>
        <end position="1408"/>
    </location>
</feature>
<dbReference type="PROSITE" id="PS00018">
    <property type="entry name" value="EF_HAND_1"/>
    <property type="match status" value="3"/>
</dbReference>
<keyword evidence="2" id="KW-0677">Repeat</keyword>
<feature type="region of interest" description="Disordered" evidence="4">
    <location>
        <begin position="1379"/>
        <end position="1409"/>
    </location>
</feature>
<dbReference type="InterPro" id="IPR018247">
    <property type="entry name" value="EF_Hand_1_Ca_BS"/>
</dbReference>
<dbReference type="EMBL" id="CAIX01000065">
    <property type="protein sequence ID" value="CCI44246.1"/>
    <property type="molecule type" value="Genomic_DNA"/>
</dbReference>
<evidence type="ECO:0000256" key="4">
    <source>
        <dbReference type="SAM" id="MobiDB-lite"/>
    </source>
</evidence>
<feature type="compositionally biased region" description="Polar residues" evidence="4">
    <location>
        <begin position="1379"/>
        <end position="1389"/>
    </location>
</feature>
<dbReference type="Pfam" id="PF13202">
    <property type="entry name" value="EF-hand_5"/>
    <property type="match status" value="2"/>
</dbReference>
<dbReference type="InterPro" id="IPR011992">
    <property type="entry name" value="EF-hand-dom_pair"/>
</dbReference>
<keyword evidence="7" id="KW-1185">Reference proteome</keyword>
<reference evidence="6 7" key="1">
    <citation type="submission" date="2012-05" db="EMBL/GenBank/DDBJ databases">
        <title>Recombination and specialization in a pathogen metapopulation.</title>
        <authorList>
            <person name="Gardiner A."/>
            <person name="Kemen E."/>
            <person name="Schultz-Larsen T."/>
            <person name="MacLean D."/>
            <person name="Van Oosterhout C."/>
            <person name="Jones J.D.G."/>
        </authorList>
    </citation>
    <scope>NUCLEOTIDE SEQUENCE [LARGE SCALE GENOMIC DNA]</scope>
    <source>
        <strain evidence="6 7">Ac Nc2</strain>
    </source>
</reference>
<feature type="domain" description="EF-hand" evidence="5">
    <location>
        <begin position="954"/>
        <end position="989"/>
    </location>
</feature>
<protein>
    <recommendedName>
        <fullName evidence="5">EF-hand domain-containing protein</fullName>
    </recommendedName>
</protein>
<dbReference type="CDD" id="cd00051">
    <property type="entry name" value="EFh"/>
    <property type="match status" value="3"/>
</dbReference>
<feature type="domain" description="EF-hand" evidence="5">
    <location>
        <begin position="1330"/>
        <end position="1353"/>
    </location>
</feature>
<dbReference type="SUPFAM" id="SSF47473">
    <property type="entry name" value="EF-hand"/>
    <property type="match status" value="4"/>
</dbReference>
<dbReference type="Proteomes" id="UP000053237">
    <property type="component" value="Unassembled WGS sequence"/>
</dbReference>
<dbReference type="GO" id="GO:0005509">
    <property type="term" value="F:calcium ion binding"/>
    <property type="evidence" value="ECO:0007669"/>
    <property type="project" value="InterPro"/>
</dbReference>
<organism evidence="6 7">
    <name type="scientific">Albugo candida</name>
    <dbReference type="NCBI Taxonomy" id="65357"/>
    <lineage>
        <taxon>Eukaryota</taxon>
        <taxon>Sar</taxon>
        <taxon>Stramenopiles</taxon>
        <taxon>Oomycota</taxon>
        <taxon>Peronosporomycetes</taxon>
        <taxon>Albuginales</taxon>
        <taxon>Albuginaceae</taxon>
        <taxon>Albugo</taxon>
    </lineage>
</organism>
<feature type="domain" description="EF-hand" evidence="5">
    <location>
        <begin position="638"/>
        <end position="673"/>
    </location>
</feature>
<dbReference type="OrthoDB" id="26525at2759"/>
<evidence type="ECO:0000259" key="5">
    <source>
        <dbReference type="PROSITE" id="PS50222"/>
    </source>
</evidence>
<dbReference type="PROSITE" id="PS50222">
    <property type="entry name" value="EF_HAND_2"/>
    <property type="match status" value="6"/>
</dbReference>
<feature type="region of interest" description="Disordered" evidence="4">
    <location>
        <begin position="1785"/>
        <end position="1810"/>
    </location>
</feature>
<dbReference type="InParanoid" id="A0A024GCH5"/>
<gene>
    <name evidence="6" type="ORF">BN9_050300</name>
</gene>
<dbReference type="PANTHER" id="PTHR34524:SF6">
    <property type="entry name" value="CALCYPHOSINE LIKE"/>
    <property type="match status" value="1"/>
</dbReference>
<dbReference type="STRING" id="65357.A0A024GCH5"/>
<feature type="domain" description="EF-hand" evidence="5">
    <location>
        <begin position="1846"/>
        <end position="1881"/>
    </location>
</feature>
<accession>A0A024GCH5</accession>
<evidence type="ECO:0000313" key="7">
    <source>
        <dbReference type="Proteomes" id="UP000053237"/>
    </source>
</evidence>
<name>A0A024GCH5_9STRA</name>
<dbReference type="InterPro" id="IPR002048">
    <property type="entry name" value="EF_hand_dom"/>
</dbReference>
<dbReference type="InterPro" id="IPR051581">
    <property type="entry name" value="Ca-bind"/>
</dbReference>
<evidence type="ECO:0000256" key="3">
    <source>
        <dbReference type="ARBA" id="ARBA00022837"/>
    </source>
</evidence>
<evidence type="ECO:0000313" key="6">
    <source>
        <dbReference type="EMBL" id="CCI44246.1"/>
    </source>
</evidence>
<feature type="domain" description="EF-hand" evidence="5">
    <location>
        <begin position="925"/>
        <end position="951"/>
    </location>
</feature>
<proteinExistence type="predicted"/>
<dbReference type="Gene3D" id="1.10.238.10">
    <property type="entry name" value="EF-hand"/>
    <property type="match status" value="6"/>
</dbReference>
<dbReference type="PANTHER" id="PTHR34524">
    <property type="entry name" value="CALCYPHOSIN"/>
    <property type="match status" value="1"/>
</dbReference>